<reference evidence="9 10" key="1">
    <citation type="journal article" date="2012" name="J. Bacteriol.">
        <title>Complete Genome Sequence of the Thermophilic, Piezophilic, Heterotrophic Bacterium Marinitoga piezophila KA3.</title>
        <authorList>
            <person name="Lucas S."/>
            <person name="Han J."/>
            <person name="Lapidus A."/>
            <person name="Cheng J.F."/>
            <person name="Goodwin L.A."/>
            <person name="Pitluck S."/>
            <person name="Peters L."/>
            <person name="Mikhailova N."/>
            <person name="Teshima H."/>
            <person name="Detter J.C."/>
            <person name="Han C."/>
            <person name="Tapia R."/>
            <person name="Land M."/>
            <person name="Hauser L."/>
            <person name="Kyrpides N.C."/>
            <person name="Ivanova N."/>
            <person name="Pagani I."/>
            <person name="Vannier P."/>
            <person name="Oger P."/>
            <person name="Bartlett D.H."/>
            <person name="Noll K.M."/>
            <person name="Woyke T."/>
            <person name="Jebbar M."/>
        </authorList>
    </citation>
    <scope>NUCLEOTIDE SEQUENCE [LARGE SCALE GENOMIC DNA]</scope>
    <source>
        <strain evidence="10">DSM 14283 / JCM 11233 / KA3</strain>
    </source>
</reference>
<dbReference type="PROSITE" id="PS50928">
    <property type="entry name" value="ABC_TM1"/>
    <property type="match status" value="1"/>
</dbReference>
<evidence type="ECO:0000256" key="6">
    <source>
        <dbReference type="ARBA" id="ARBA00023136"/>
    </source>
</evidence>
<dbReference type="eggNOG" id="COG0601">
    <property type="taxonomic scope" value="Bacteria"/>
</dbReference>
<sequence>MTAYIIRRLLLLPLIVFGVTLIVFGMMQLLGEDQLLAAYVDPNTLDKMSVEEMELIKHKYGLDQDPVTRYLKWMESVAKGDLGWSIVGKEPVKDAILHRLPSTVELALYAIFPIIGVGIWLGVQAALHHNKWQDHVIRIFSIVGWSFPDFVFGLLIILVFYSVLGWFPPGKISLWAERVINSPDFHQYTKLVTIDALLNGRFDIFWDGLRHLIGPILTLSYLWWAYLIRITRSSMMEVLRKDYVRTARAKGLPEKVVIHKHAKRNALIPVATVAGSMIIGLIMGVIIVETIFVRPGIGSFAAKAAGQLDYASIMGMLLFSSLILILGNLIIDISYALIDPRIRYE</sequence>
<evidence type="ECO:0000256" key="1">
    <source>
        <dbReference type="ARBA" id="ARBA00004651"/>
    </source>
</evidence>
<comment type="subcellular location">
    <subcellularLocation>
        <location evidence="1 7">Cell membrane</location>
        <topology evidence="1 7">Multi-pass membrane protein</topology>
    </subcellularLocation>
</comment>
<feature type="transmembrane region" description="Helical" evidence="7">
    <location>
        <begin position="212"/>
        <end position="231"/>
    </location>
</feature>
<dbReference type="Pfam" id="PF19300">
    <property type="entry name" value="BPD_transp_1_N"/>
    <property type="match status" value="1"/>
</dbReference>
<dbReference type="Proteomes" id="UP000007161">
    <property type="component" value="Chromosome"/>
</dbReference>
<reference evidence="10" key="2">
    <citation type="submission" date="2012-01" db="EMBL/GenBank/DDBJ databases">
        <title>Complete sequence of chromosome of Marinitoga piezophila KA3.</title>
        <authorList>
            <person name="Lucas S."/>
            <person name="Han J."/>
            <person name="Lapidus A."/>
            <person name="Cheng J.-F."/>
            <person name="Goodwin L."/>
            <person name="Pitluck S."/>
            <person name="Peters L."/>
            <person name="Mikhailova N."/>
            <person name="Teshima H."/>
            <person name="Detter J.C."/>
            <person name="Han C."/>
            <person name="Tapia R."/>
            <person name="Land M."/>
            <person name="Hauser L."/>
            <person name="Kyrpides N."/>
            <person name="Ivanova N."/>
            <person name="Pagani I."/>
            <person name="Jebbar M."/>
            <person name="Vannier P."/>
            <person name="Oger P."/>
            <person name="Cario A."/>
            <person name="Bartlett D."/>
            <person name="Noll K.M."/>
            <person name="Woyke T."/>
        </authorList>
    </citation>
    <scope>NUCLEOTIDE SEQUENCE [LARGE SCALE GENOMIC DNA]</scope>
    <source>
        <strain evidence="10">DSM 14283 / JCM 11233 / KA3</strain>
    </source>
</reference>
<dbReference type="RefSeq" id="WP_014297415.1">
    <property type="nucleotide sequence ID" value="NC_016751.1"/>
</dbReference>
<evidence type="ECO:0000313" key="10">
    <source>
        <dbReference type="Proteomes" id="UP000007161"/>
    </source>
</evidence>
<feature type="transmembrane region" description="Helical" evidence="7">
    <location>
        <begin position="313"/>
        <end position="338"/>
    </location>
</feature>
<dbReference type="InterPro" id="IPR000515">
    <property type="entry name" value="MetI-like"/>
</dbReference>
<dbReference type="Gene3D" id="1.10.3720.10">
    <property type="entry name" value="MetI-like"/>
    <property type="match status" value="1"/>
</dbReference>
<name>H2J6R4_MARPK</name>
<accession>H2J6R4</accession>
<dbReference type="PANTHER" id="PTHR43163">
    <property type="entry name" value="DIPEPTIDE TRANSPORT SYSTEM PERMEASE PROTEIN DPPB-RELATED"/>
    <property type="match status" value="1"/>
</dbReference>
<organism evidence="9 10">
    <name type="scientific">Marinitoga piezophila (strain DSM 14283 / JCM 11233 / KA3)</name>
    <dbReference type="NCBI Taxonomy" id="443254"/>
    <lineage>
        <taxon>Bacteria</taxon>
        <taxon>Thermotogati</taxon>
        <taxon>Thermotogota</taxon>
        <taxon>Thermotogae</taxon>
        <taxon>Petrotogales</taxon>
        <taxon>Petrotogaceae</taxon>
        <taxon>Marinitoga</taxon>
    </lineage>
</organism>
<evidence type="ECO:0000256" key="2">
    <source>
        <dbReference type="ARBA" id="ARBA00022448"/>
    </source>
</evidence>
<dbReference type="PANTHER" id="PTHR43163:SF6">
    <property type="entry name" value="DIPEPTIDE TRANSPORT SYSTEM PERMEASE PROTEIN DPPB-RELATED"/>
    <property type="match status" value="1"/>
</dbReference>
<proteinExistence type="inferred from homology"/>
<evidence type="ECO:0000256" key="3">
    <source>
        <dbReference type="ARBA" id="ARBA00022475"/>
    </source>
</evidence>
<feature type="transmembrane region" description="Helical" evidence="7">
    <location>
        <begin position="9"/>
        <end position="30"/>
    </location>
</feature>
<dbReference type="STRING" id="443254.Marpi_1967"/>
<evidence type="ECO:0000259" key="8">
    <source>
        <dbReference type="PROSITE" id="PS50928"/>
    </source>
</evidence>
<evidence type="ECO:0000313" key="9">
    <source>
        <dbReference type="EMBL" id="AEX86345.1"/>
    </source>
</evidence>
<comment type="similarity">
    <text evidence="7">Belongs to the binding-protein-dependent transport system permease family.</text>
</comment>
<feature type="transmembrane region" description="Helical" evidence="7">
    <location>
        <begin position="106"/>
        <end position="127"/>
    </location>
</feature>
<keyword evidence="6 7" id="KW-0472">Membrane</keyword>
<evidence type="ECO:0000256" key="4">
    <source>
        <dbReference type="ARBA" id="ARBA00022692"/>
    </source>
</evidence>
<feature type="transmembrane region" description="Helical" evidence="7">
    <location>
        <begin position="139"/>
        <end position="164"/>
    </location>
</feature>
<keyword evidence="10" id="KW-1185">Reference proteome</keyword>
<dbReference type="AlphaFoldDB" id="H2J6R4"/>
<dbReference type="GO" id="GO:0071916">
    <property type="term" value="F:dipeptide transmembrane transporter activity"/>
    <property type="evidence" value="ECO:0007669"/>
    <property type="project" value="TreeGrafter"/>
</dbReference>
<dbReference type="KEGG" id="mpz:Marpi_1967"/>
<dbReference type="InterPro" id="IPR035906">
    <property type="entry name" value="MetI-like_sf"/>
</dbReference>
<evidence type="ECO:0000256" key="5">
    <source>
        <dbReference type="ARBA" id="ARBA00022989"/>
    </source>
</evidence>
<keyword evidence="4 7" id="KW-0812">Transmembrane</keyword>
<dbReference type="Pfam" id="PF00528">
    <property type="entry name" value="BPD_transp_1"/>
    <property type="match status" value="1"/>
</dbReference>
<dbReference type="OrthoDB" id="9806409at2"/>
<dbReference type="EMBL" id="CP003257">
    <property type="protein sequence ID" value="AEX86345.1"/>
    <property type="molecule type" value="Genomic_DNA"/>
</dbReference>
<dbReference type="CDD" id="cd06261">
    <property type="entry name" value="TM_PBP2"/>
    <property type="match status" value="1"/>
</dbReference>
<dbReference type="HOGENOM" id="CLU_036879_1_3_0"/>
<dbReference type="SUPFAM" id="SSF161098">
    <property type="entry name" value="MetI-like"/>
    <property type="match status" value="1"/>
</dbReference>
<dbReference type="GO" id="GO:0005886">
    <property type="term" value="C:plasma membrane"/>
    <property type="evidence" value="ECO:0007669"/>
    <property type="project" value="UniProtKB-SubCell"/>
</dbReference>
<keyword evidence="2 7" id="KW-0813">Transport</keyword>
<keyword evidence="3" id="KW-1003">Cell membrane</keyword>
<feature type="transmembrane region" description="Helical" evidence="7">
    <location>
        <begin position="267"/>
        <end position="293"/>
    </location>
</feature>
<feature type="domain" description="ABC transmembrane type-1" evidence="8">
    <location>
        <begin position="100"/>
        <end position="335"/>
    </location>
</feature>
<gene>
    <name evidence="9" type="ordered locus">Marpi_1967</name>
</gene>
<keyword evidence="5 7" id="KW-1133">Transmembrane helix</keyword>
<protein>
    <submittedName>
        <fullName evidence="9">ABC-type dipeptide/oligopeptide/nickel transport system, permease component</fullName>
    </submittedName>
</protein>
<dbReference type="InterPro" id="IPR045621">
    <property type="entry name" value="BPD_transp_1_N"/>
</dbReference>
<evidence type="ECO:0000256" key="7">
    <source>
        <dbReference type="RuleBase" id="RU363032"/>
    </source>
</evidence>